<sequence length="975" mass="114377">MLTEYNHLQIEEKWVEKYKNSNLFTAISGKKPYFSVVMPPPNVTGSLHIGHALNMTLQDIIVRYKRMEGFNTLWLPGFDHAGIATQWVVVRQLQEKGISRFELGRENFLKKVWEWVPISRDTIKKQIERIGASCDWTRQRFTLDEGFARAVREAFIKLYEEGLIFKAPYIVNWDPKERTAISDLEVEYQEEKGKIYYLKYPLEDNSGYIVVATTRPETMLGDTAVAVNPEDERYKHLIGKRVKLPLAPEIRKDFNNNPVSNLIPIIADDYVDPAFGTGAVKITPAHDPNDFEVGKRHNLPMVVVMDESATINENGGIYKGLYRYEARKKIIEDLEKLGLVEKIEEHIHNVGHSQRSKEVIEPYLSTQWFVNTKELAKKAIEVVEEKQIKFYPENWTKTYLNWMYDIREWCISRQIWWGHRIPVWYCQDCKNTNAFSDEIFDTLEEQVIFNLYADGKLNQIFCIDDVIDILNKPNFSQQDKTNLEFYEKVVFHKEITGLKSKTELEKILQNSKYFKKLYDERYQLTLKCKKCGSENLKQEEDVLDTWFSSALWPFGTLGWPEKTEDLQTFYPTSLLVTGFDIIFFWVARMIMMGTKFMNDIPFEDVYIHALVRDEKGEKMSKTKGNVIDPLEMIEKYGADALRFTLTALAAQGRDIRLSERRIEGYKHFVNKIFNASKFVLMNVENYKENIKELNIGYEEKWILTKFQETIQKIKESISSYKFNDYASLIYDFFWHEYCDWYIEISKTKLYKGNEEEKLVASSVLVYILRESLKLLHPIMPFITEEIYSHLPNKENDFIAISKFPDVDENLIYLYETQKIEELKEVITAIRTARADFNIEPSRKLSIFIKPTNEENKKFIQTEKDVIENLSKVELLEIETDMEKPEKTLTAISKIAEIYIDIAGIIDINKEIERQEKILKDIEKSIKISENKLSNENFIKKAPAEVVEKEKELYNELKEKYNKIISIIENLKSVGG</sequence>
<dbReference type="FunFam" id="3.40.50.620:FF:000219">
    <property type="entry name" value="Valine--tRNA ligase"/>
    <property type="match status" value="1"/>
</dbReference>
<protein>
    <recommendedName>
        <fullName evidence="12">Valine--tRNA ligase</fullName>
        <ecNumber evidence="12">6.1.1.9</ecNumber>
    </recommendedName>
    <alternativeName>
        <fullName evidence="12">Valyl-tRNA synthetase</fullName>
        <shortName evidence="12">ValRS</shortName>
    </alternativeName>
</protein>
<dbReference type="InterPro" id="IPR002300">
    <property type="entry name" value="aa-tRNA-synth_Ia"/>
</dbReference>
<gene>
    <name evidence="12" type="primary">valS</name>
    <name evidence="16" type="ORF">SAMN06264868_10432</name>
</gene>
<dbReference type="EMBL" id="FXTX01000004">
    <property type="protein sequence ID" value="SMP06161.1"/>
    <property type="molecule type" value="Genomic_DNA"/>
</dbReference>
<evidence type="ECO:0000256" key="9">
    <source>
        <dbReference type="ARBA" id="ARBA00023146"/>
    </source>
</evidence>
<dbReference type="Pfam" id="PF00133">
    <property type="entry name" value="tRNA-synt_1"/>
    <property type="match status" value="2"/>
</dbReference>
<evidence type="ECO:0000259" key="14">
    <source>
        <dbReference type="Pfam" id="PF08264"/>
    </source>
</evidence>
<dbReference type="InterPro" id="IPR009080">
    <property type="entry name" value="tRNAsynth_Ia_anticodon-bd"/>
</dbReference>
<evidence type="ECO:0000256" key="4">
    <source>
        <dbReference type="ARBA" id="ARBA00022598"/>
    </source>
</evidence>
<evidence type="ECO:0000259" key="15">
    <source>
        <dbReference type="Pfam" id="PF10458"/>
    </source>
</evidence>
<dbReference type="PANTHER" id="PTHR11946">
    <property type="entry name" value="VALYL-TRNA SYNTHETASES"/>
    <property type="match status" value="1"/>
</dbReference>
<feature type="domain" description="Aminoacyl-tRNA synthetase class Ia" evidence="13">
    <location>
        <begin position="14"/>
        <end position="442"/>
    </location>
</feature>
<accession>A0AA45WK71</accession>
<dbReference type="GO" id="GO:0006438">
    <property type="term" value="P:valyl-tRNA aminoacylation"/>
    <property type="evidence" value="ECO:0007669"/>
    <property type="project" value="UniProtKB-UniRule"/>
</dbReference>
<dbReference type="EC" id="6.1.1.9" evidence="12"/>
<evidence type="ECO:0000256" key="8">
    <source>
        <dbReference type="ARBA" id="ARBA00023054"/>
    </source>
</evidence>
<dbReference type="FunFam" id="1.10.730.10:FF:000014">
    <property type="entry name" value="Valine--tRNA ligase"/>
    <property type="match status" value="1"/>
</dbReference>
<evidence type="ECO:0000256" key="3">
    <source>
        <dbReference type="ARBA" id="ARBA00022490"/>
    </source>
</evidence>
<dbReference type="PROSITE" id="PS00178">
    <property type="entry name" value="AA_TRNA_LIGASE_I"/>
    <property type="match status" value="1"/>
</dbReference>
<proteinExistence type="inferred from homology"/>
<dbReference type="Gene3D" id="3.90.740.10">
    <property type="entry name" value="Valyl/Leucyl/Isoleucyl-tRNA synthetase, editing domain"/>
    <property type="match status" value="1"/>
</dbReference>
<keyword evidence="3 12" id="KW-0963">Cytoplasm</keyword>
<keyword evidence="6 12" id="KW-0067">ATP-binding</keyword>
<dbReference type="CDD" id="cd00817">
    <property type="entry name" value="ValRS_core"/>
    <property type="match status" value="1"/>
</dbReference>
<dbReference type="Gene3D" id="3.40.50.620">
    <property type="entry name" value="HUPs"/>
    <property type="match status" value="2"/>
</dbReference>
<feature type="domain" description="Valyl-tRNA synthetase tRNA-binding arm" evidence="15">
    <location>
        <begin position="906"/>
        <end position="970"/>
    </location>
</feature>
<keyword evidence="8 12" id="KW-0175">Coiled coil</keyword>
<feature type="domain" description="Aminoacyl-tRNA synthetase class Ia" evidence="13">
    <location>
        <begin position="495"/>
        <end position="658"/>
    </location>
</feature>
<evidence type="ECO:0000256" key="5">
    <source>
        <dbReference type="ARBA" id="ARBA00022741"/>
    </source>
</evidence>
<comment type="subunit">
    <text evidence="2 12">Monomer.</text>
</comment>
<dbReference type="PRINTS" id="PR00986">
    <property type="entry name" value="TRNASYNTHVAL"/>
</dbReference>
<dbReference type="InterPro" id="IPR002303">
    <property type="entry name" value="Valyl-tRNA_ligase"/>
</dbReference>
<keyword evidence="5 12" id="KW-0547">Nucleotide-binding</keyword>
<keyword evidence="9 12" id="KW-0030">Aminoacyl-tRNA synthetase</keyword>
<evidence type="ECO:0000313" key="17">
    <source>
        <dbReference type="Proteomes" id="UP001157947"/>
    </source>
</evidence>
<evidence type="ECO:0000256" key="12">
    <source>
        <dbReference type="HAMAP-Rule" id="MF_02004"/>
    </source>
</evidence>
<evidence type="ECO:0000256" key="2">
    <source>
        <dbReference type="ARBA" id="ARBA00011245"/>
    </source>
</evidence>
<keyword evidence="4 12" id="KW-0436">Ligase</keyword>
<comment type="domain">
    <text evidence="12">ValRS has two distinct active sites: one for aminoacylation and one for editing. The misactivated threonine is translocated from the active site to the editing site.</text>
</comment>
<dbReference type="FunFam" id="3.90.740.10:FF:000005">
    <property type="entry name" value="Valine--tRNA ligase, mitochondrial"/>
    <property type="match status" value="1"/>
</dbReference>
<dbReference type="InterPro" id="IPR037118">
    <property type="entry name" value="Val-tRNA_synth_C_sf"/>
</dbReference>
<dbReference type="GO" id="GO:0002161">
    <property type="term" value="F:aminoacyl-tRNA deacylase activity"/>
    <property type="evidence" value="ECO:0007669"/>
    <property type="project" value="InterPro"/>
</dbReference>
<evidence type="ECO:0000256" key="7">
    <source>
        <dbReference type="ARBA" id="ARBA00022917"/>
    </source>
</evidence>
<dbReference type="CDD" id="cd07962">
    <property type="entry name" value="Anticodon_Ia_Val"/>
    <property type="match status" value="1"/>
</dbReference>
<dbReference type="FunFam" id="1.10.287.380:FF:000001">
    <property type="entry name" value="Valine--tRNA ligase"/>
    <property type="match status" value="1"/>
</dbReference>
<dbReference type="Pfam" id="PF08264">
    <property type="entry name" value="Anticodon_1"/>
    <property type="match status" value="1"/>
</dbReference>
<dbReference type="Gene3D" id="1.10.730.10">
    <property type="entry name" value="Isoleucyl-tRNA Synthetase, Domain 1"/>
    <property type="match status" value="1"/>
</dbReference>
<dbReference type="NCBIfam" id="TIGR00422">
    <property type="entry name" value="valS"/>
    <property type="match status" value="1"/>
</dbReference>
<dbReference type="RefSeq" id="WP_265134513.1">
    <property type="nucleotide sequence ID" value="NZ_FXTX01000004.1"/>
</dbReference>
<dbReference type="Gene3D" id="1.10.287.380">
    <property type="entry name" value="Valyl-tRNA synthetase, C-terminal domain"/>
    <property type="match status" value="1"/>
</dbReference>
<comment type="catalytic activity">
    <reaction evidence="10 12">
        <text>tRNA(Val) + L-valine + ATP = L-valyl-tRNA(Val) + AMP + diphosphate</text>
        <dbReference type="Rhea" id="RHEA:10704"/>
        <dbReference type="Rhea" id="RHEA-COMP:9672"/>
        <dbReference type="Rhea" id="RHEA-COMP:9708"/>
        <dbReference type="ChEBI" id="CHEBI:30616"/>
        <dbReference type="ChEBI" id="CHEBI:33019"/>
        <dbReference type="ChEBI" id="CHEBI:57762"/>
        <dbReference type="ChEBI" id="CHEBI:78442"/>
        <dbReference type="ChEBI" id="CHEBI:78537"/>
        <dbReference type="ChEBI" id="CHEBI:456215"/>
        <dbReference type="EC" id="6.1.1.9"/>
    </reaction>
</comment>
<dbReference type="GO" id="GO:0004832">
    <property type="term" value="F:valine-tRNA ligase activity"/>
    <property type="evidence" value="ECO:0007669"/>
    <property type="project" value="UniProtKB-UniRule"/>
</dbReference>
<dbReference type="InterPro" id="IPR009008">
    <property type="entry name" value="Val/Leu/Ile-tRNA-synth_edit"/>
</dbReference>
<comment type="caution">
    <text evidence="16">The sequence shown here is derived from an EMBL/GenBank/DDBJ whole genome shotgun (WGS) entry which is preliminary data.</text>
</comment>
<dbReference type="FunFam" id="3.40.50.620:FF:000032">
    <property type="entry name" value="Valine--tRNA ligase"/>
    <property type="match status" value="1"/>
</dbReference>
<dbReference type="SUPFAM" id="SSF50677">
    <property type="entry name" value="ValRS/IleRS/LeuRS editing domain"/>
    <property type="match status" value="1"/>
</dbReference>
<dbReference type="Pfam" id="PF10458">
    <property type="entry name" value="Val_tRNA-synt_C"/>
    <property type="match status" value="1"/>
</dbReference>
<dbReference type="HAMAP" id="MF_02004">
    <property type="entry name" value="Val_tRNA_synth_type1"/>
    <property type="match status" value="1"/>
</dbReference>
<dbReference type="InterPro" id="IPR033705">
    <property type="entry name" value="Anticodon_Ia_Val"/>
</dbReference>
<evidence type="ECO:0000256" key="10">
    <source>
        <dbReference type="ARBA" id="ARBA00047552"/>
    </source>
</evidence>
<dbReference type="InterPro" id="IPR001412">
    <property type="entry name" value="aa-tRNA-synth_I_CS"/>
</dbReference>
<dbReference type="GO" id="GO:0005829">
    <property type="term" value="C:cytosol"/>
    <property type="evidence" value="ECO:0007669"/>
    <property type="project" value="TreeGrafter"/>
</dbReference>
<dbReference type="AlphaFoldDB" id="A0AA45WK71"/>
<feature type="domain" description="Methionyl/Valyl/Leucyl/Isoleucyl-tRNA synthetase anticodon-binding" evidence="14">
    <location>
        <begin position="699"/>
        <end position="847"/>
    </location>
</feature>
<comment type="domain">
    <text evidence="12">The C-terminal coiled-coil domain is crucial for aminoacylation activity.</text>
</comment>
<dbReference type="Proteomes" id="UP001157947">
    <property type="component" value="Unassembled WGS sequence"/>
</dbReference>
<evidence type="ECO:0000259" key="13">
    <source>
        <dbReference type="Pfam" id="PF00133"/>
    </source>
</evidence>
<feature type="short sequence motif" description="'KMSKS' region" evidence="12">
    <location>
        <begin position="618"/>
        <end position="622"/>
    </location>
</feature>
<feature type="coiled-coil region" evidence="12">
    <location>
        <begin position="904"/>
        <end position="973"/>
    </location>
</feature>
<reference evidence="16" key="1">
    <citation type="submission" date="2017-05" db="EMBL/GenBank/DDBJ databases">
        <authorList>
            <person name="Varghese N."/>
            <person name="Submissions S."/>
        </authorList>
    </citation>
    <scope>NUCLEOTIDE SEQUENCE</scope>
    <source>
        <strain evidence="16">DSM 18763</strain>
    </source>
</reference>
<evidence type="ECO:0000256" key="1">
    <source>
        <dbReference type="ARBA" id="ARBA00004496"/>
    </source>
</evidence>
<feature type="short sequence motif" description="'HIGH' region" evidence="12">
    <location>
        <begin position="41"/>
        <end position="51"/>
    </location>
</feature>
<dbReference type="InterPro" id="IPR010978">
    <property type="entry name" value="tRNA-bd_arm"/>
</dbReference>
<dbReference type="SUPFAM" id="SSF46589">
    <property type="entry name" value="tRNA-binding arm"/>
    <property type="match status" value="1"/>
</dbReference>
<dbReference type="GO" id="GO:0005524">
    <property type="term" value="F:ATP binding"/>
    <property type="evidence" value="ECO:0007669"/>
    <property type="project" value="UniProtKB-UniRule"/>
</dbReference>
<keyword evidence="17" id="KW-1185">Reference proteome</keyword>
<dbReference type="NCBIfam" id="NF004349">
    <property type="entry name" value="PRK05729.1"/>
    <property type="match status" value="1"/>
</dbReference>
<dbReference type="InterPro" id="IPR019499">
    <property type="entry name" value="Val-tRNA_synth_tRNA-bd"/>
</dbReference>
<name>A0AA45WK71_9AQUI</name>
<dbReference type="PANTHER" id="PTHR11946:SF93">
    <property type="entry name" value="VALINE--TRNA LIGASE, CHLOROPLASTIC_MITOCHONDRIAL 2"/>
    <property type="match status" value="1"/>
</dbReference>
<dbReference type="InterPro" id="IPR014729">
    <property type="entry name" value="Rossmann-like_a/b/a_fold"/>
</dbReference>
<dbReference type="InterPro" id="IPR013155">
    <property type="entry name" value="M/V/L/I-tRNA-synth_anticd-bd"/>
</dbReference>
<evidence type="ECO:0000313" key="16">
    <source>
        <dbReference type="EMBL" id="SMP06161.1"/>
    </source>
</evidence>
<dbReference type="SUPFAM" id="SSF47323">
    <property type="entry name" value="Anticodon-binding domain of a subclass of class I aminoacyl-tRNA synthetases"/>
    <property type="match status" value="1"/>
</dbReference>
<organism evidence="16 17">
    <name type="scientific">Venenivibrio stagnispumantis</name>
    <dbReference type="NCBI Taxonomy" id="407998"/>
    <lineage>
        <taxon>Bacteria</taxon>
        <taxon>Pseudomonadati</taxon>
        <taxon>Aquificota</taxon>
        <taxon>Aquificia</taxon>
        <taxon>Aquificales</taxon>
        <taxon>Hydrogenothermaceae</taxon>
        <taxon>Venenivibrio</taxon>
    </lineage>
</organism>
<evidence type="ECO:0000256" key="11">
    <source>
        <dbReference type="ARBA" id="ARBA00060830"/>
    </source>
</evidence>
<comment type="function">
    <text evidence="12">Catalyzes the attachment of valine to tRNA(Val). As ValRS can inadvertently accommodate and process structurally similar amino acids such as threonine, to avoid such errors, it has a 'posttransfer' editing activity that hydrolyzes mischarged Thr-tRNA(Val) in a tRNA-dependent manner.</text>
</comment>
<evidence type="ECO:0000256" key="6">
    <source>
        <dbReference type="ARBA" id="ARBA00022840"/>
    </source>
</evidence>
<keyword evidence="7 12" id="KW-0648">Protein biosynthesis</keyword>
<feature type="binding site" evidence="12">
    <location>
        <position position="621"/>
    </location>
    <ligand>
        <name>ATP</name>
        <dbReference type="ChEBI" id="CHEBI:30616"/>
    </ligand>
</feature>
<comment type="similarity">
    <text evidence="11 12">Belongs to the class-I aminoacyl-tRNA synthetase family. ValS type 1 subfamily.</text>
</comment>
<dbReference type="SUPFAM" id="SSF52374">
    <property type="entry name" value="Nucleotidylyl transferase"/>
    <property type="match status" value="1"/>
</dbReference>
<comment type="subcellular location">
    <subcellularLocation>
        <location evidence="1 12">Cytoplasm</location>
    </subcellularLocation>
</comment>